<dbReference type="Proteomes" id="UP000092695">
    <property type="component" value="Chromosome"/>
</dbReference>
<dbReference type="KEGG" id="woc:BA177_10945"/>
<keyword evidence="1" id="KW-1133">Transmembrane helix</keyword>
<protein>
    <submittedName>
        <fullName evidence="2">Uncharacterized protein</fullName>
    </submittedName>
</protein>
<reference evidence="2 3" key="1">
    <citation type="submission" date="2016-06" db="EMBL/GenBank/DDBJ databases">
        <title>Complete genome sequence of a deep-branching marine Gamma Proteobacterium Woeseia oceani type strain XK5.</title>
        <authorList>
            <person name="Mu D."/>
            <person name="Du Z."/>
        </authorList>
    </citation>
    <scope>NUCLEOTIDE SEQUENCE [LARGE SCALE GENOMIC DNA]</scope>
    <source>
        <strain evidence="2 3">XK5</strain>
    </source>
</reference>
<keyword evidence="1" id="KW-0472">Membrane</keyword>
<accession>A0A193LGR3</accession>
<dbReference type="AlphaFoldDB" id="A0A193LGR3"/>
<proteinExistence type="predicted"/>
<evidence type="ECO:0000313" key="2">
    <source>
        <dbReference type="EMBL" id="ANO51651.1"/>
    </source>
</evidence>
<evidence type="ECO:0000256" key="1">
    <source>
        <dbReference type="SAM" id="Phobius"/>
    </source>
</evidence>
<sequence>MPALFLFASLPMAVLTAQLCIDHMMSVFFPRYRGKGIKHFSSYCFLYLFKVGLVLALSIASQPDTLAQQ</sequence>
<name>A0A193LGR3_9GAMM</name>
<dbReference type="EMBL" id="CP016268">
    <property type="protein sequence ID" value="ANO51651.1"/>
    <property type="molecule type" value="Genomic_DNA"/>
</dbReference>
<feature type="transmembrane region" description="Helical" evidence="1">
    <location>
        <begin position="40"/>
        <end position="60"/>
    </location>
</feature>
<evidence type="ECO:0000313" key="3">
    <source>
        <dbReference type="Proteomes" id="UP000092695"/>
    </source>
</evidence>
<keyword evidence="3" id="KW-1185">Reference proteome</keyword>
<gene>
    <name evidence="2" type="ORF">BA177_10945</name>
</gene>
<organism evidence="2 3">
    <name type="scientific">Woeseia oceani</name>
    <dbReference type="NCBI Taxonomy" id="1548547"/>
    <lineage>
        <taxon>Bacteria</taxon>
        <taxon>Pseudomonadati</taxon>
        <taxon>Pseudomonadota</taxon>
        <taxon>Gammaproteobacteria</taxon>
        <taxon>Woeseiales</taxon>
        <taxon>Woeseiaceae</taxon>
        <taxon>Woeseia</taxon>
    </lineage>
</organism>
<keyword evidence="1" id="KW-0812">Transmembrane</keyword>